<reference evidence="6" key="1">
    <citation type="submission" date="2025-08" db="UniProtKB">
        <authorList>
            <consortium name="RefSeq"/>
        </authorList>
    </citation>
    <scope>IDENTIFICATION</scope>
    <source>
        <tissue evidence="6">Sperm</tissue>
    </source>
</reference>
<feature type="compositionally biased region" description="Polar residues" evidence="3">
    <location>
        <begin position="1314"/>
        <end position="1324"/>
    </location>
</feature>
<evidence type="ECO:0000256" key="2">
    <source>
        <dbReference type="PROSITE-ProRule" id="PRU00035"/>
    </source>
</evidence>
<feature type="compositionally biased region" description="Basic and acidic residues" evidence="3">
    <location>
        <begin position="1380"/>
        <end position="1411"/>
    </location>
</feature>
<dbReference type="PANTHER" id="PTHR47092:SF1">
    <property type="entry name" value="CHROMATIN REMODELING REGULATOR CECR2"/>
    <property type="match status" value="1"/>
</dbReference>
<evidence type="ECO:0000256" key="1">
    <source>
        <dbReference type="ARBA" id="ARBA00023117"/>
    </source>
</evidence>
<evidence type="ECO:0000259" key="4">
    <source>
        <dbReference type="PROSITE" id="PS50014"/>
    </source>
</evidence>
<evidence type="ECO:0000313" key="5">
    <source>
        <dbReference type="Proteomes" id="UP001318040"/>
    </source>
</evidence>
<dbReference type="InterPro" id="IPR036427">
    <property type="entry name" value="Bromodomain-like_sf"/>
</dbReference>
<feature type="compositionally biased region" description="Pro residues" evidence="3">
    <location>
        <begin position="834"/>
        <end position="844"/>
    </location>
</feature>
<dbReference type="GO" id="GO:0006338">
    <property type="term" value="P:chromatin remodeling"/>
    <property type="evidence" value="ECO:0007669"/>
    <property type="project" value="InterPro"/>
</dbReference>
<dbReference type="KEGG" id="pmrn:116940114"/>
<gene>
    <name evidence="6" type="primary">LOC116940114</name>
</gene>
<feature type="region of interest" description="Disordered" evidence="3">
    <location>
        <begin position="1594"/>
        <end position="1642"/>
    </location>
</feature>
<organism evidence="5 6">
    <name type="scientific">Petromyzon marinus</name>
    <name type="common">Sea lamprey</name>
    <dbReference type="NCBI Taxonomy" id="7757"/>
    <lineage>
        <taxon>Eukaryota</taxon>
        <taxon>Metazoa</taxon>
        <taxon>Chordata</taxon>
        <taxon>Craniata</taxon>
        <taxon>Vertebrata</taxon>
        <taxon>Cyclostomata</taxon>
        <taxon>Hyperoartia</taxon>
        <taxon>Petromyzontiformes</taxon>
        <taxon>Petromyzontidae</taxon>
        <taxon>Petromyzon</taxon>
    </lineage>
</organism>
<feature type="compositionally biased region" description="Basic residues" evidence="3">
    <location>
        <begin position="625"/>
        <end position="652"/>
    </location>
</feature>
<dbReference type="PANTHER" id="PTHR47092">
    <property type="entry name" value="CAT EYE SYNDROME CRITICAL REGION PROTEIN 2"/>
    <property type="match status" value="1"/>
</dbReference>
<feature type="compositionally biased region" description="Basic residues" evidence="3">
    <location>
        <begin position="225"/>
        <end position="242"/>
    </location>
</feature>
<dbReference type="PROSITE" id="PS50014">
    <property type="entry name" value="BROMODOMAIN_2"/>
    <property type="match status" value="1"/>
</dbReference>
<dbReference type="RefSeq" id="XP_032805339.1">
    <property type="nucleotide sequence ID" value="XM_032949448.1"/>
</dbReference>
<feature type="domain" description="Bromo" evidence="4">
    <location>
        <begin position="521"/>
        <end position="591"/>
    </location>
</feature>
<feature type="compositionally biased region" description="Basic and acidic residues" evidence="3">
    <location>
        <begin position="1596"/>
        <end position="1620"/>
    </location>
</feature>
<keyword evidence="1 2" id="KW-0103">Bromodomain</keyword>
<feature type="region of interest" description="Disordered" evidence="3">
    <location>
        <begin position="1826"/>
        <end position="1846"/>
    </location>
</feature>
<dbReference type="Proteomes" id="UP001318040">
    <property type="component" value="Chromosome 7"/>
</dbReference>
<name>A0AAJ7WPG5_PETMA</name>
<feature type="compositionally biased region" description="Polar residues" evidence="3">
    <location>
        <begin position="1223"/>
        <end position="1236"/>
    </location>
</feature>
<dbReference type="Gene3D" id="1.20.920.10">
    <property type="entry name" value="Bromodomain-like"/>
    <property type="match status" value="1"/>
</dbReference>
<sequence length="1846" mass="201246">MSGGGGGGDEEDEDSLAQLRSRWELPAIAHFCWLFRDAFALPAAAIEDVEGALLRNETEFEEELLVALLQGCYQRRDITRENYGYYLHDIVRHRWELEEGRENPLDADGADRVFLELPLRTRVTLLQRLCDYRLDAADVYDVLKGWEAESLRLCPIGEDSTGALYWYFYGTRLYKEEPPPPPPQPVAAGRGKRGRRGGQRGAQRRGRHLGQSECKREGRQLGRPVGKKGSRKLKQREKKKTRRGDGKRGRRGRASRADTGREQQEGAHSARDWRFVLAPSASPRALHLRDSAPDNACWPATLLWRAMLTRSTLTGGRRPEPNRAHRKRKNSACTCAGPVPMARLGAWSLVCEYLPEWQALADSLQRSRSFKERHLYRTLVGSLIPHVTATAAEKEKTLHKQLLEMAPRRASDRLTVKRVQQEEEDRLLAIREVEQEKERERRRAEREIRKAERRRREKEGRPHHKHRREEQFLVESQGQKPVPELGDTGSQPVSVTPHPLGDTFELDEEYISMFKVLEAVKAHKDAWPFLEAVDEAYAPHYYDIIKSPMDLARIERNLSAQQYQCKEELVADVKLMFENCRQYNGEISEYTQMAESLESVFDRAMTKHFPGESGESADEALRGPLGHRNKRGGRRGRGGVRGARGRGRRTVAARREEDSESSDSSWDGEGPPSGPYRDSDGARGRSDESEERARRWTRAAPSRDGHGRGAYGTERPRAHTKRERDALNSSSEDTRGSESESRSASELEEEEEEARAEPVKHEREASVEHGDVSSPGREQSRAELHRGASPTLPSEWTPTPVKKQPLVDGVGAEEVNAARPRNPYYSLSRQQPAAPEPRPFPLPTSPGASSASALHLPQGPHSHHTNGFPSTGLHGLHSLAAAYAKVPRGAPSSSGPNPPAQTPVTSPPSLRAPQADHIPALPSSNSSLRSVWRSFGFRDGPLTPERRVGHSLPVVPPAAVDPGNARTPPEGPSQPTMPACAAGKPTAAERPQMEESTSVLPKPKPKPGGEDEPTDSGKAATEVNRREGVDGHLHQHKGRLGVEGSGLEGPRCQQRAPSEEPPWPNRKWPSLQTPSSVMRHDETQRAPLHPPPFRHAAAPSILESGRSPPVPGRMELAPYPPLSPSMVSTTTQRPPGASSPKPFVHGVPPFLQAASSSNSSGISAEAKPRADSSEAFLESRTCDNSILDQSHGRNPPESPCPNPHVTAITHSSNVPSRELPTAHFSSGSWLKVSSTNPIGSQGVRSLLLECLKPPPQLGSTVAEASPRVPSLGASGVPGGGGFSQGLGDGEDAGNERSSLAPQPPPTPSLLRAVETTQSSPNIGPSQHKVGQRKRDKAGKHKAVESELAGSGREGDGKKEAKREERSDRERLKAGRKARLSGKDEYQRPEPRITDVMFKQKESGDCADERGWGDINGKAGASAAHSGVRSQERSKDTGAAGQTRTGASDVATARNSVLHMFSDTRHAASTVNAVSPASSQPAVSYGTAYGLQHGIGHGYRMSPVQYQQVQYQQHLLGQMSRHPFYLYEQHRPAQTGPAPPPVSLASAHPLGYLSQHVPPMEAHGDLGNRMPLAINREADPLLSYPLSSAMASAVRLDSSKHPAQERGVSDKGPEFDKRRGENAGSDGGGVAAEDDERPDSPKQILDLDSHAAHTRWQRAMAATTAQAGVSAIAYGPAVVAANKQVALGRPHHAAAHRQPGPSPHQHPPQRGPAPPQFYGSPPYGHLHAHPSHHPHHPGLHVAGGASGMPGPHYGMLNPPPHVGPGQPGLPRIPVSYGQPTGRVSALEQADGRMGHHLRMLMQQQQLPGHSPVRHSKHDQGLPHREVERAVGGSMGPVARGAAPTAQP</sequence>
<keyword evidence="5" id="KW-1185">Reference proteome</keyword>
<feature type="compositionally biased region" description="Basic and acidic residues" evidence="3">
    <location>
        <begin position="677"/>
        <end position="694"/>
    </location>
</feature>
<feature type="compositionally biased region" description="Basic and acidic residues" evidence="3">
    <location>
        <begin position="255"/>
        <end position="272"/>
    </location>
</feature>
<dbReference type="SMART" id="SM00297">
    <property type="entry name" value="BROMO"/>
    <property type="match status" value="1"/>
</dbReference>
<accession>A0AAJ7WPG5</accession>
<feature type="compositionally biased region" description="Basic and acidic residues" evidence="3">
    <location>
        <begin position="1023"/>
        <end position="1033"/>
    </location>
</feature>
<feature type="compositionally biased region" description="Basic and acidic residues" evidence="3">
    <location>
        <begin position="1352"/>
        <end position="1372"/>
    </location>
</feature>
<feature type="region of interest" description="Disordered" evidence="3">
    <location>
        <begin position="1688"/>
        <end position="1776"/>
    </location>
</feature>
<feature type="region of interest" description="Disordered" evidence="3">
    <location>
        <begin position="435"/>
        <end position="494"/>
    </location>
</feature>
<feature type="compositionally biased region" description="Basic residues" evidence="3">
    <location>
        <begin position="1329"/>
        <end position="1340"/>
    </location>
</feature>
<protein>
    <submittedName>
        <fullName evidence="6">Cat eye syndrome critical region protein 2</fullName>
    </submittedName>
</protein>
<evidence type="ECO:0000256" key="3">
    <source>
        <dbReference type="SAM" id="MobiDB-lite"/>
    </source>
</evidence>
<feature type="compositionally biased region" description="Basic residues" evidence="3">
    <location>
        <begin position="451"/>
        <end position="467"/>
    </location>
</feature>
<proteinExistence type="predicted"/>
<dbReference type="GO" id="GO:0090537">
    <property type="term" value="C:CERF complex"/>
    <property type="evidence" value="ECO:0007669"/>
    <property type="project" value="InterPro"/>
</dbReference>
<feature type="region of interest" description="Disordered" evidence="3">
    <location>
        <begin position="1253"/>
        <end position="1450"/>
    </location>
</feature>
<feature type="compositionally biased region" description="Basic residues" evidence="3">
    <location>
        <begin position="190"/>
        <end position="208"/>
    </location>
</feature>
<feature type="compositionally biased region" description="Basic residues" evidence="3">
    <location>
        <begin position="1725"/>
        <end position="1737"/>
    </location>
</feature>
<dbReference type="CTD" id="27443"/>
<feature type="region of interest" description="Disordered" evidence="3">
    <location>
        <begin position="175"/>
        <end position="272"/>
    </location>
</feature>
<feature type="compositionally biased region" description="Low complexity" evidence="3">
    <location>
        <begin position="923"/>
        <end position="934"/>
    </location>
</feature>
<feature type="region of interest" description="Disordered" evidence="3">
    <location>
        <begin position="608"/>
        <end position="1236"/>
    </location>
</feature>
<feature type="compositionally biased region" description="Basic and acidic residues" evidence="3">
    <location>
        <begin position="755"/>
        <end position="771"/>
    </location>
</feature>
<dbReference type="InterPro" id="IPR029614">
    <property type="entry name" value="CECR2"/>
</dbReference>
<dbReference type="Pfam" id="PF00439">
    <property type="entry name" value="Bromodomain"/>
    <property type="match status" value="1"/>
</dbReference>
<feature type="compositionally biased region" description="Gly residues" evidence="3">
    <location>
        <begin position="1275"/>
        <end position="1287"/>
    </location>
</feature>
<evidence type="ECO:0000313" key="6">
    <source>
        <dbReference type="RefSeq" id="XP_032805339.1"/>
    </source>
</evidence>
<dbReference type="CDD" id="cd05509">
    <property type="entry name" value="Bromo_gcn5_like"/>
    <property type="match status" value="1"/>
</dbReference>
<feature type="compositionally biased region" description="Pro residues" evidence="3">
    <location>
        <begin position="1699"/>
        <end position="1714"/>
    </location>
</feature>
<dbReference type="SUPFAM" id="SSF47370">
    <property type="entry name" value="Bromodomain"/>
    <property type="match status" value="1"/>
</dbReference>
<feature type="compositionally biased region" description="Low complexity" evidence="3">
    <location>
        <begin position="1153"/>
        <end position="1165"/>
    </location>
</feature>
<dbReference type="InterPro" id="IPR001487">
    <property type="entry name" value="Bromodomain"/>
</dbReference>
<feature type="compositionally biased region" description="Basic and acidic residues" evidence="3">
    <location>
        <begin position="714"/>
        <end position="745"/>
    </location>
</feature>
<feature type="compositionally biased region" description="Basic and acidic residues" evidence="3">
    <location>
        <begin position="435"/>
        <end position="450"/>
    </location>
</feature>
<dbReference type="PRINTS" id="PR00503">
    <property type="entry name" value="BROMODOMAIN"/>
</dbReference>